<evidence type="ECO:0000313" key="3">
    <source>
        <dbReference type="Proteomes" id="UP001480955"/>
    </source>
</evidence>
<evidence type="ECO:0000259" key="1">
    <source>
        <dbReference type="Pfam" id="PF13175"/>
    </source>
</evidence>
<comment type="caution">
    <text evidence="2">The sequence shown here is derived from an EMBL/GenBank/DDBJ whole genome shotgun (WGS) entry which is preliminary data.</text>
</comment>
<dbReference type="PANTHER" id="PTHR43581">
    <property type="entry name" value="ATP/GTP PHOSPHATASE"/>
    <property type="match status" value="1"/>
</dbReference>
<dbReference type="Pfam" id="PF13175">
    <property type="entry name" value="AAA_15"/>
    <property type="match status" value="1"/>
</dbReference>
<dbReference type="InterPro" id="IPR051396">
    <property type="entry name" value="Bact_Antivir_Def_Nuclease"/>
</dbReference>
<dbReference type="RefSeq" id="WP_350396776.1">
    <property type="nucleotide sequence ID" value="NZ_JBELQE010000110.1"/>
</dbReference>
<feature type="domain" description="Endonuclease GajA/Old nuclease/RecF-like AAA" evidence="1">
    <location>
        <begin position="1"/>
        <end position="345"/>
    </location>
</feature>
<dbReference type="Proteomes" id="UP001480955">
    <property type="component" value="Unassembled WGS sequence"/>
</dbReference>
<proteinExistence type="predicted"/>
<name>A0ABV1QST5_9HYPH</name>
<dbReference type="InterPro" id="IPR041685">
    <property type="entry name" value="AAA_GajA/Old/RecF-like"/>
</dbReference>
<dbReference type="EMBL" id="JBELQE010000110">
    <property type="protein sequence ID" value="MER2252484.1"/>
    <property type="molecule type" value="Genomic_DNA"/>
</dbReference>
<dbReference type="InterPro" id="IPR027417">
    <property type="entry name" value="P-loop_NTPase"/>
</dbReference>
<evidence type="ECO:0000313" key="2">
    <source>
        <dbReference type="EMBL" id="MER2252484.1"/>
    </source>
</evidence>
<keyword evidence="3" id="KW-1185">Reference proteome</keyword>
<reference evidence="2 3" key="1">
    <citation type="submission" date="2024-06" db="EMBL/GenBank/DDBJ databases">
        <authorList>
            <person name="Campbell A.G."/>
        </authorList>
    </citation>
    <scope>NUCLEOTIDE SEQUENCE [LARGE SCALE GENOMIC DNA]</scope>
    <source>
        <strain evidence="2 3">EM12</strain>
    </source>
</reference>
<gene>
    <name evidence="2" type="ORF">ABS772_21405</name>
</gene>
<organism evidence="2 3">
    <name type="scientific">Methylorubrum podarium</name>
    <dbReference type="NCBI Taxonomy" id="200476"/>
    <lineage>
        <taxon>Bacteria</taxon>
        <taxon>Pseudomonadati</taxon>
        <taxon>Pseudomonadota</taxon>
        <taxon>Alphaproteobacteria</taxon>
        <taxon>Hyphomicrobiales</taxon>
        <taxon>Methylobacteriaceae</taxon>
        <taxon>Methylorubrum</taxon>
    </lineage>
</organism>
<dbReference type="PANTHER" id="PTHR43581:SF4">
    <property type="entry name" value="ATP_GTP PHOSPHATASE"/>
    <property type="match status" value="1"/>
</dbReference>
<accession>A0ABV1QST5</accession>
<dbReference type="Gene3D" id="3.40.50.300">
    <property type="entry name" value="P-loop containing nucleotide triphosphate hydrolases"/>
    <property type="match status" value="1"/>
</dbReference>
<sequence length="606" mass="67587">MHIAGFRLYNYASFRDSLDQSLDADMNVVVGQNNVGKSALLEALSLSFGSKPHRSSASSPDLETTNNSRIVIELHLKGPELVEALLQDASGFYMRSAPDLKMGYADYFNNLLTLDFISVIITLTAYDHGNTRTRLEYIGPIGGEDINWSTSSLPMFYNTIEDKFRVSNTISGSRAENTSELVLKYALKKIYFFSALRTPRSSSQFGRNHQLHPDASNLAEVLGMLQGNRSAYERYVKDVRRVLPAVKWISVQPSRTSEGFQEVMVWNIDASTEREDLANPLSECGTGVGHILSILYVLHRSSGDIMIVDEPNSFLHPGAARMLASILRESKQHQFILSTHAPEVISSARPNKILNLKLERESTVVFEASTKAIDHTRTLLNDLGVRLSDVLGYDRVVWVEGPTEVQALPILLEAAGRHLSSGIVFAAMRSTGDLENKQAVAFAEMYDNLSRANSLLPNPMVILLDGDKRGASRIEVLNNTFPEALQFLSRRTYENYLLSVPAIAALINTFPSFDKAPISESVVEDWLRARGNDKRYGAQADEVFSERWNSAVDSSKMLPDLIQEVSESTEIYRKPFHSVWLTQWLVENERETLNALASEISAMIPG</sequence>
<dbReference type="CDD" id="cd00267">
    <property type="entry name" value="ABC_ATPase"/>
    <property type="match status" value="1"/>
</dbReference>
<dbReference type="SUPFAM" id="SSF52540">
    <property type="entry name" value="P-loop containing nucleoside triphosphate hydrolases"/>
    <property type="match status" value="1"/>
</dbReference>
<protein>
    <submittedName>
        <fullName evidence="2">AAA family ATPase</fullName>
    </submittedName>
</protein>